<feature type="region of interest" description="Disordered" evidence="1">
    <location>
        <begin position="1"/>
        <end position="64"/>
    </location>
</feature>
<dbReference type="OrthoDB" id="297496at2759"/>
<name>B4MKC4_DROWI</name>
<reference evidence="3 4" key="1">
    <citation type="journal article" date="2007" name="Nature">
        <title>Evolution of genes and genomes on the Drosophila phylogeny.</title>
        <authorList>
            <consortium name="Drosophila 12 Genomes Consortium"/>
            <person name="Clark A.G."/>
            <person name="Eisen M.B."/>
            <person name="Smith D.R."/>
            <person name="Bergman C.M."/>
            <person name="Oliver B."/>
            <person name="Markow T.A."/>
            <person name="Kaufman T.C."/>
            <person name="Kellis M."/>
            <person name="Gelbart W."/>
            <person name="Iyer V.N."/>
            <person name="Pollard D.A."/>
            <person name="Sackton T.B."/>
            <person name="Larracuente A.M."/>
            <person name="Singh N.D."/>
            <person name="Abad J.P."/>
            <person name="Abt D.N."/>
            <person name="Adryan B."/>
            <person name="Aguade M."/>
            <person name="Akashi H."/>
            <person name="Anderson W.W."/>
            <person name="Aquadro C.F."/>
            <person name="Ardell D.H."/>
            <person name="Arguello R."/>
            <person name="Artieri C.G."/>
            <person name="Barbash D.A."/>
            <person name="Barker D."/>
            <person name="Barsanti P."/>
            <person name="Batterham P."/>
            <person name="Batzoglou S."/>
            <person name="Begun D."/>
            <person name="Bhutkar A."/>
            <person name="Blanco E."/>
            <person name="Bosak S.A."/>
            <person name="Bradley R.K."/>
            <person name="Brand A.D."/>
            <person name="Brent M.R."/>
            <person name="Brooks A.N."/>
            <person name="Brown R.H."/>
            <person name="Butlin R.K."/>
            <person name="Caggese C."/>
            <person name="Calvi B.R."/>
            <person name="Bernardo de Carvalho A."/>
            <person name="Caspi A."/>
            <person name="Castrezana S."/>
            <person name="Celniker S.E."/>
            <person name="Chang J.L."/>
            <person name="Chapple C."/>
            <person name="Chatterji S."/>
            <person name="Chinwalla A."/>
            <person name="Civetta A."/>
            <person name="Clifton S.W."/>
            <person name="Comeron J.M."/>
            <person name="Costello J.C."/>
            <person name="Coyne J.A."/>
            <person name="Daub J."/>
            <person name="David R.G."/>
            <person name="Delcher A.L."/>
            <person name="Delehaunty K."/>
            <person name="Do C.B."/>
            <person name="Ebling H."/>
            <person name="Edwards K."/>
            <person name="Eickbush T."/>
            <person name="Evans J.D."/>
            <person name="Filipski A."/>
            <person name="Findeiss S."/>
            <person name="Freyhult E."/>
            <person name="Fulton L."/>
            <person name="Fulton R."/>
            <person name="Garcia A.C."/>
            <person name="Gardiner A."/>
            <person name="Garfield D.A."/>
            <person name="Garvin B.E."/>
            <person name="Gibson G."/>
            <person name="Gilbert D."/>
            <person name="Gnerre S."/>
            <person name="Godfrey J."/>
            <person name="Good R."/>
            <person name="Gotea V."/>
            <person name="Gravely B."/>
            <person name="Greenberg A.J."/>
            <person name="Griffiths-Jones S."/>
            <person name="Gross S."/>
            <person name="Guigo R."/>
            <person name="Gustafson E.A."/>
            <person name="Haerty W."/>
            <person name="Hahn M.W."/>
            <person name="Halligan D.L."/>
            <person name="Halpern A.L."/>
            <person name="Halter G.M."/>
            <person name="Han M.V."/>
            <person name="Heger A."/>
            <person name="Hillier L."/>
            <person name="Hinrichs A.S."/>
            <person name="Holmes I."/>
            <person name="Hoskins R.A."/>
            <person name="Hubisz M.J."/>
            <person name="Hultmark D."/>
            <person name="Huntley M.A."/>
            <person name="Jaffe D.B."/>
            <person name="Jagadeeshan S."/>
            <person name="Jeck W.R."/>
            <person name="Johnson J."/>
            <person name="Jones C.D."/>
            <person name="Jordan W.C."/>
            <person name="Karpen G.H."/>
            <person name="Kataoka E."/>
            <person name="Keightley P.D."/>
            <person name="Kheradpour P."/>
            <person name="Kirkness E.F."/>
            <person name="Koerich L.B."/>
            <person name="Kristiansen K."/>
            <person name="Kudrna D."/>
            <person name="Kulathinal R.J."/>
            <person name="Kumar S."/>
            <person name="Kwok R."/>
            <person name="Lander E."/>
            <person name="Langley C.H."/>
            <person name="Lapoint R."/>
            <person name="Lazzaro B.P."/>
            <person name="Lee S.J."/>
            <person name="Levesque L."/>
            <person name="Li R."/>
            <person name="Lin C.F."/>
            <person name="Lin M.F."/>
            <person name="Lindblad-Toh K."/>
            <person name="Llopart A."/>
            <person name="Long M."/>
            <person name="Low L."/>
            <person name="Lozovsky E."/>
            <person name="Lu J."/>
            <person name="Luo M."/>
            <person name="Machado C.A."/>
            <person name="Makalowski W."/>
            <person name="Marzo M."/>
            <person name="Matsuda M."/>
            <person name="Matzkin L."/>
            <person name="McAllister B."/>
            <person name="McBride C.S."/>
            <person name="McKernan B."/>
            <person name="McKernan K."/>
            <person name="Mendez-Lago M."/>
            <person name="Minx P."/>
            <person name="Mollenhauer M.U."/>
            <person name="Montooth K."/>
            <person name="Mount S.M."/>
            <person name="Mu X."/>
            <person name="Myers E."/>
            <person name="Negre B."/>
            <person name="Newfeld S."/>
            <person name="Nielsen R."/>
            <person name="Noor M.A."/>
            <person name="O'Grady P."/>
            <person name="Pachter L."/>
            <person name="Papaceit M."/>
            <person name="Parisi M.J."/>
            <person name="Parisi M."/>
            <person name="Parts L."/>
            <person name="Pedersen J.S."/>
            <person name="Pesole G."/>
            <person name="Phillippy A.M."/>
            <person name="Ponting C.P."/>
            <person name="Pop M."/>
            <person name="Porcelli D."/>
            <person name="Powell J.R."/>
            <person name="Prohaska S."/>
            <person name="Pruitt K."/>
            <person name="Puig M."/>
            <person name="Quesneville H."/>
            <person name="Ram K.R."/>
            <person name="Rand D."/>
            <person name="Rasmussen M.D."/>
            <person name="Reed L.K."/>
            <person name="Reenan R."/>
            <person name="Reily A."/>
            <person name="Remington K.A."/>
            <person name="Rieger T.T."/>
            <person name="Ritchie M.G."/>
            <person name="Robin C."/>
            <person name="Rogers Y.H."/>
            <person name="Rohde C."/>
            <person name="Rozas J."/>
            <person name="Rubenfield M.J."/>
            <person name="Ruiz A."/>
            <person name="Russo S."/>
            <person name="Salzberg S.L."/>
            <person name="Sanchez-Gracia A."/>
            <person name="Saranga D.J."/>
            <person name="Sato H."/>
            <person name="Schaeffer S.W."/>
            <person name="Schatz M.C."/>
            <person name="Schlenke T."/>
            <person name="Schwartz R."/>
            <person name="Segarra C."/>
            <person name="Singh R.S."/>
            <person name="Sirot L."/>
            <person name="Sirota M."/>
            <person name="Sisneros N.B."/>
            <person name="Smith C.D."/>
            <person name="Smith T.F."/>
            <person name="Spieth J."/>
            <person name="Stage D.E."/>
            <person name="Stark A."/>
            <person name="Stephan W."/>
            <person name="Strausberg R.L."/>
            <person name="Strempel S."/>
            <person name="Sturgill D."/>
            <person name="Sutton G."/>
            <person name="Sutton G.G."/>
            <person name="Tao W."/>
            <person name="Teichmann S."/>
            <person name="Tobari Y.N."/>
            <person name="Tomimura Y."/>
            <person name="Tsolas J.M."/>
            <person name="Valente V.L."/>
            <person name="Venter E."/>
            <person name="Venter J.C."/>
            <person name="Vicario S."/>
            <person name="Vieira F.G."/>
            <person name="Vilella A.J."/>
            <person name="Villasante A."/>
            <person name="Walenz B."/>
            <person name="Wang J."/>
            <person name="Wasserman M."/>
            <person name="Watts T."/>
            <person name="Wilson D."/>
            <person name="Wilson R.K."/>
            <person name="Wing R.A."/>
            <person name="Wolfner M.F."/>
            <person name="Wong A."/>
            <person name="Wong G.K."/>
            <person name="Wu C.I."/>
            <person name="Wu G."/>
            <person name="Yamamoto D."/>
            <person name="Yang H.P."/>
            <person name="Yang S.P."/>
            <person name="Yorke J.A."/>
            <person name="Yoshida K."/>
            <person name="Zdobnov E."/>
            <person name="Zhang P."/>
            <person name="Zhang Y."/>
            <person name="Zimin A.V."/>
            <person name="Baldwin J."/>
            <person name="Abdouelleil A."/>
            <person name="Abdulkadir J."/>
            <person name="Abebe A."/>
            <person name="Abera B."/>
            <person name="Abreu J."/>
            <person name="Acer S.C."/>
            <person name="Aftuck L."/>
            <person name="Alexander A."/>
            <person name="An P."/>
            <person name="Anderson E."/>
            <person name="Anderson S."/>
            <person name="Arachi H."/>
            <person name="Azer M."/>
            <person name="Bachantsang P."/>
            <person name="Barry A."/>
            <person name="Bayul T."/>
            <person name="Berlin A."/>
            <person name="Bessette D."/>
            <person name="Bloom T."/>
            <person name="Blye J."/>
            <person name="Boguslavskiy L."/>
            <person name="Bonnet C."/>
            <person name="Boukhgalter B."/>
            <person name="Bourzgui I."/>
            <person name="Brown A."/>
            <person name="Cahill P."/>
            <person name="Channer S."/>
            <person name="Cheshatsang Y."/>
            <person name="Chuda L."/>
            <person name="Citroen M."/>
            <person name="Collymore A."/>
            <person name="Cooke P."/>
            <person name="Costello M."/>
            <person name="D'Aco K."/>
            <person name="Daza R."/>
            <person name="De Haan G."/>
            <person name="DeGray S."/>
            <person name="DeMaso C."/>
            <person name="Dhargay N."/>
            <person name="Dooley K."/>
            <person name="Dooley E."/>
            <person name="Doricent M."/>
            <person name="Dorje P."/>
            <person name="Dorjee K."/>
            <person name="Dupes A."/>
            <person name="Elong R."/>
            <person name="Falk J."/>
            <person name="Farina A."/>
            <person name="Faro S."/>
            <person name="Ferguson D."/>
            <person name="Fisher S."/>
            <person name="Foley C.D."/>
            <person name="Franke A."/>
            <person name="Friedrich D."/>
            <person name="Gadbois L."/>
            <person name="Gearin G."/>
            <person name="Gearin C.R."/>
            <person name="Giannoukos G."/>
            <person name="Goode T."/>
            <person name="Graham J."/>
            <person name="Grandbois E."/>
            <person name="Grewal S."/>
            <person name="Gyaltsen K."/>
            <person name="Hafez N."/>
            <person name="Hagos B."/>
            <person name="Hall J."/>
            <person name="Henson C."/>
            <person name="Hollinger A."/>
            <person name="Honan T."/>
            <person name="Huard M.D."/>
            <person name="Hughes L."/>
            <person name="Hurhula B."/>
            <person name="Husby M.E."/>
            <person name="Kamat A."/>
            <person name="Kanga B."/>
            <person name="Kashin S."/>
            <person name="Khazanovich D."/>
            <person name="Kisner P."/>
            <person name="Lance K."/>
            <person name="Lara M."/>
            <person name="Lee W."/>
            <person name="Lennon N."/>
            <person name="Letendre F."/>
            <person name="LeVine R."/>
            <person name="Lipovsky A."/>
            <person name="Liu X."/>
            <person name="Liu J."/>
            <person name="Liu S."/>
            <person name="Lokyitsang T."/>
            <person name="Lokyitsang Y."/>
            <person name="Lubonja R."/>
            <person name="Lui A."/>
            <person name="MacDonald P."/>
            <person name="Magnisalis V."/>
            <person name="Maru K."/>
            <person name="Matthews C."/>
            <person name="McCusker W."/>
            <person name="McDonough S."/>
            <person name="Mehta T."/>
            <person name="Meldrim J."/>
            <person name="Meneus L."/>
            <person name="Mihai O."/>
            <person name="Mihalev A."/>
            <person name="Mihova T."/>
            <person name="Mittelman R."/>
            <person name="Mlenga V."/>
            <person name="Montmayeur A."/>
            <person name="Mulrain L."/>
            <person name="Navidi A."/>
            <person name="Naylor J."/>
            <person name="Negash T."/>
            <person name="Nguyen T."/>
            <person name="Nguyen N."/>
            <person name="Nicol R."/>
            <person name="Norbu C."/>
            <person name="Norbu N."/>
            <person name="Novod N."/>
            <person name="O'Neill B."/>
            <person name="Osman S."/>
            <person name="Markiewicz E."/>
            <person name="Oyono O.L."/>
            <person name="Patti C."/>
            <person name="Phunkhang P."/>
            <person name="Pierre F."/>
            <person name="Priest M."/>
            <person name="Raghuraman S."/>
            <person name="Rege F."/>
            <person name="Reyes R."/>
            <person name="Rise C."/>
            <person name="Rogov P."/>
            <person name="Ross K."/>
            <person name="Ryan E."/>
            <person name="Settipalli S."/>
            <person name="Shea T."/>
            <person name="Sherpa N."/>
            <person name="Shi L."/>
            <person name="Shih D."/>
            <person name="Sparrow T."/>
            <person name="Spaulding J."/>
            <person name="Stalker J."/>
            <person name="Stange-Thomann N."/>
            <person name="Stavropoulos S."/>
            <person name="Stone C."/>
            <person name="Strader C."/>
            <person name="Tesfaye S."/>
            <person name="Thomson T."/>
            <person name="Thoulutsang Y."/>
            <person name="Thoulutsang D."/>
            <person name="Topham K."/>
            <person name="Topping I."/>
            <person name="Tsamla T."/>
            <person name="Vassiliev H."/>
            <person name="Vo A."/>
            <person name="Wangchuk T."/>
            <person name="Wangdi T."/>
            <person name="Weiand M."/>
            <person name="Wilkinson J."/>
            <person name="Wilson A."/>
            <person name="Yadav S."/>
            <person name="Young G."/>
            <person name="Yu Q."/>
            <person name="Zembek L."/>
            <person name="Zhong D."/>
            <person name="Zimmer A."/>
            <person name="Zwirko Z."/>
            <person name="Jaffe D.B."/>
            <person name="Alvarez P."/>
            <person name="Brockman W."/>
            <person name="Butler J."/>
            <person name="Chin C."/>
            <person name="Gnerre S."/>
            <person name="Grabherr M."/>
            <person name="Kleber M."/>
            <person name="Mauceli E."/>
            <person name="MacCallum I."/>
        </authorList>
    </citation>
    <scope>NUCLEOTIDE SEQUENCE [LARGE SCALE GENOMIC DNA]</scope>
    <source>
        <strain evidence="4">Tucson 14030-0811.24</strain>
    </source>
</reference>
<keyword evidence="4" id="KW-1185">Reference proteome</keyword>
<dbReference type="AlphaFoldDB" id="B4MKC4"/>
<evidence type="ECO:0000256" key="2">
    <source>
        <dbReference type="SAM" id="Phobius"/>
    </source>
</evidence>
<evidence type="ECO:0000313" key="4">
    <source>
        <dbReference type="Proteomes" id="UP000007798"/>
    </source>
</evidence>
<dbReference type="STRING" id="7260.B4MKC4"/>
<keyword evidence="2" id="KW-0812">Transmembrane</keyword>
<feature type="compositionally biased region" description="Low complexity" evidence="1">
    <location>
        <begin position="48"/>
        <end position="62"/>
    </location>
</feature>
<keyword evidence="2" id="KW-1133">Transmembrane helix</keyword>
<dbReference type="eggNOG" id="ENOG502S797">
    <property type="taxonomic scope" value="Eukaryota"/>
</dbReference>
<dbReference type="HOGENOM" id="CLU_109092_0_0_1"/>
<keyword evidence="2" id="KW-0472">Membrane</keyword>
<feature type="transmembrane region" description="Helical" evidence="2">
    <location>
        <begin position="115"/>
        <end position="136"/>
    </location>
</feature>
<dbReference type="SUPFAM" id="SSF81324">
    <property type="entry name" value="Voltage-gated potassium channels"/>
    <property type="match status" value="1"/>
</dbReference>
<organism evidence="3 4">
    <name type="scientific">Drosophila willistoni</name>
    <name type="common">Fruit fly</name>
    <dbReference type="NCBI Taxonomy" id="7260"/>
    <lineage>
        <taxon>Eukaryota</taxon>
        <taxon>Metazoa</taxon>
        <taxon>Ecdysozoa</taxon>
        <taxon>Arthropoda</taxon>
        <taxon>Hexapoda</taxon>
        <taxon>Insecta</taxon>
        <taxon>Pterygota</taxon>
        <taxon>Neoptera</taxon>
        <taxon>Endopterygota</taxon>
        <taxon>Diptera</taxon>
        <taxon>Brachycera</taxon>
        <taxon>Muscomorpha</taxon>
        <taxon>Ephydroidea</taxon>
        <taxon>Drosophilidae</taxon>
        <taxon>Drosophila</taxon>
        <taxon>Sophophora</taxon>
    </lineage>
</organism>
<dbReference type="Proteomes" id="UP000007798">
    <property type="component" value="Unassembled WGS sequence"/>
</dbReference>
<dbReference type="EMBL" id="CH963846">
    <property type="protein sequence ID" value="EDW72563.2"/>
    <property type="molecule type" value="Genomic_DNA"/>
</dbReference>
<evidence type="ECO:0000256" key="1">
    <source>
        <dbReference type="SAM" id="MobiDB-lite"/>
    </source>
</evidence>
<sequence>MSLNQTPTPSTPPPSRRANRPPRINIHNITPTMGGGNSSMPPSAQPPYTAQTNYTSSQQQNQGPYWPPVANPFGSGNFMTKGYEGFLDLTKSGMSFGEKFTYGLYNKFSTWSKRWFTHMFLLFVLGLYSVGGALIFQTIEGRTGKLEVIDLQGKQKQFFNEMRDMTKDPLLDTLSRTDFDSKVLRIMNSHQSVVESLLRSGLTEDEDILKKNPWSFWNAMVYSCTIYTTIVI</sequence>
<accession>B4MKC4</accession>
<protein>
    <submittedName>
        <fullName evidence="3">Uncharacterized protein</fullName>
    </submittedName>
</protein>
<proteinExistence type="predicted"/>
<feature type="compositionally biased region" description="Low complexity" evidence="1">
    <location>
        <begin position="21"/>
        <end position="32"/>
    </location>
</feature>
<gene>
    <name evidence="3" type="primary">Dwil\GK20970</name>
    <name evidence="3" type="ORF">Dwil_GK20970</name>
</gene>
<dbReference type="InParanoid" id="B4MKC4"/>
<dbReference type="Gene3D" id="1.10.287.70">
    <property type="match status" value="1"/>
</dbReference>
<evidence type="ECO:0000313" key="3">
    <source>
        <dbReference type="EMBL" id="EDW72563.2"/>
    </source>
</evidence>